<feature type="transmembrane region" description="Helical" evidence="7">
    <location>
        <begin position="125"/>
        <end position="147"/>
    </location>
</feature>
<proteinExistence type="inferred from homology"/>
<evidence type="ECO:0000313" key="9">
    <source>
        <dbReference type="EMBL" id="EOA85462.1"/>
    </source>
</evidence>
<comment type="subcellular location">
    <subcellularLocation>
        <location evidence="1">Membrane</location>
        <topology evidence="1">Multi-pass membrane protein</topology>
    </subcellularLocation>
</comment>
<sequence length="369" mass="41358">MHLRKHDEELEFLGSVTFYLIITLLALSYISVALRLWARYRITRSPGWDDAAMVTTLLLFTCYCSFLLAIRDRTESGRFFDADSIRITLIFVQLSEVFYILTTTFLKVSLGLFFLRVLTKRWQRLLFYAILTIGVVYGLLYFFVALFQCGNPAHIADNLYASTADQCLPEAIHLTAGYIYGIINILADWTFVLIPISVLVDSDLDRRSKISVSIVMGLGAVGSISAVLRMVYLRGLDMTTLSSLNEQSVKATIWATAEPGTGIIAASIAILRPLLRQVMSEVRGRASSMSLPRKLSLKTSGRPSDAISLKSHPSMMQEVSRMDRKRATHSVSRDEDEDAWSPMFMVSANTKRMTLVNGCMSPRTDGKMV</sequence>
<feature type="transmembrane region" description="Helical" evidence="7">
    <location>
        <begin position="178"/>
        <end position="200"/>
    </location>
</feature>
<dbReference type="InterPro" id="IPR052337">
    <property type="entry name" value="SAT4-like"/>
</dbReference>
<dbReference type="RefSeq" id="XP_008027840.1">
    <property type="nucleotide sequence ID" value="XM_008029649.1"/>
</dbReference>
<dbReference type="InterPro" id="IPR049326">
    <property type="entry name" value="Rhodopsin_dom_fungi"/>
</dbReference>
<keyword evidence="10" id="KW-1185">Reference proteome</keyword>
<feature type="region of interest" description="Disordered" evidence="6">
    <location>
        <begin position="290"/>
        <end position="334"/>
    </location>
</feature>
<reference evidence="9 10" key="1">
    <citation type="journal article" date="2012" name="PLoS Pathog.">
        <title>Diverse lifestyles and strategies of plant pathogenesis encoded in the genomes of eighteen Dothideomycetes fungi.</title>
        <authorList>
            <person name="Ohm R.A."/>
            <person name="Feau N."/>
            <person name="Henrissat B."/>
            <person name="Schoch C.L."/>
            <person name="Horwitz B.A."/>
            <person name="Barry K.W."/>
            <person name="Condon B.J."/>
            <person name="Copeland A.C."/>
            <person name="Dhillon B."/>
            <person name="Glaser F."/>
            <person name="Hesse C.N."/>
            <person name="Kosti I."/>
            <person name="LaButti K."/>
            <person name="Lindquist E.A."/>
            <person name="Lucas S."/>
            <person name="Salamov A.A."/>
            <person name="Bradshaw R.E."/>
            <person name="Ciuffetti L."/>
            <person name="Hamelin R.C."/>
            <person name="Kema G.H.J."/>
            <person name="Lawrence C."/>
            <person name="Scott J.A."/>
            <person name="Spatafora J.W."/>
            <person name="Turgeon B.G."/>
            <person name="de Wit P.J.G.M."/>
            <person name="Zhong S."/>
            <person name="Goodwin S.B."/>
            <person name="Grigoriev I.V."/>
        </authorList>
    </citation>
    <scope>NUCLEOTIDE SEQUENCE [LARGE SCALE GENOMIC DNA]</scope>
    <source>
        <strain evidence="10">28A</strain>
    </source>
</reference>
<reference evidence="9 10" key="2">
    <citation type="journal article" date="2013" name="PLoS Genet.">
        <title>Comparative genome structure, secondary metabolite, and effector coding capacity across Cochliobolus pathogens.</title>
        <authorList>
            <person name="Condon B.J."/>
            <person name="Leng Y."/>
            <person name="Wu D."/>
            <person name="Bushley K.E."/>
            <person name="Ohm R.A."/>
            <person name="Otillar R."/>
            <person name="Martin J."/>
            <person name="Schackwitz W."/>
            <person name="Grimwood J."/>
            <person name="MohdZainudin N."/>
            <person name="Xue C."/>
            <person name="Wang R."/>
            <person name="Manning V.A."/>
            <person name="Dhillon B."/>
            <person name="Tu Z.J."/>
            <person name="Steffenson B.J."/>
            <person name="Salamov A."/>
            <person name="Sun H."/>
            <person name="Lowry S."/>
            <person name="LaButti K."/>
            <person name="Han J."/>
            <person name="Copeland A."/>
            <person name="Lindquist E."/>
            <person name="Barry K."/>
            <person name="Schmutz J."/>
            <person name="Baker S.E."/>
            <person name="Ciuffetti L.M."/>
            <person name="Grigoriev I.V."/>
            <person name="Zhong S."/>
            <person name="Turgeon B.G."/>
        </authorList>
    </citation>
    <scope>NUCLEOTIDE SEQUENCE [LARGE SCALE GENOMIC DNA]</scope>
    <source>
        <strain evidence="10">28A</strain>
    </source>
</reference>
<feature type="domain" description="Rhodopsin" evidence="8">
    <location>
        <begin position="34"/>
        <end position="276"/>
    </location>
</feature>
<feature type="transmembrane region" description="Helical" evidence="7">
    <location>
        <begin position="50"/>
        <end position="70"/>
    </location>
</feature>
<evidence type="ECO:0000256" key="7">
    <source>
        <dbReference type="SAM" id="Phobius"/>
    </source>
</evidence>
<feature type="transmembrane region" description="Helical" evidence="7">
    <location>
        <begin position="212"/>
        <end position="232"/>
    </location>
</feature>
<gene>
    <name evidence="9" type="ORF">SETTUDRAFT_91916</name>
</gene>
<feature type="transmembrane region" description="Helical" evidence="7">
    <location>
        <begin position="252"/>
        <end position="275"/>
    </location>
</feature>
<evidence type="ECO:0000256" key="3">
    <source>
        <dbReference type="ARBA" id="ARBA00022989"/>
    </source>
</evidence>
<evidence type="ECO:0000313" key="10">
    <source>
        <dbReference type="Proteomes" id="UP000016935"/>
    </source>
</evidence>
<evidence type="ECO:0000256" key="5">
    <source>
        <dbReference type="ARBA" id="ARBA00038359"/>
    </source>
</evidence>
<keyword evidence="3 7" id="KW-1133">Transmembrane helix</keyword>
<dbReference type="PANTHER" id="PTHR33048">
    <property type="entry name" value="PTH11-LIKE INTEGRAL MEMBRANE PROTEIN (AFU_ORTHOLOGUE AFUA_5G11245)"/>
    <property type="match status" value="1"/>
</dbReference>
<dbReference type="PANTHER" id="PTHR33048:SF96">
    <property type="entry name" value="INTEGRAL MEMBRANE PROTEIN"/>
    <property type="match status" value="1"/>
</dbReference>
<dbReference type="GO" id="GO:0016020">
    <property type="term" value="C:membrane"/>
    <property type="evidence" value="ECO:0007669"/>
    <property type="project" value="UniProtKB-SubCell"/>
</dbReference>
<evidence type="ECO:0000256" key="4">
    <source>
        <dbReference type="ARBA" id="ARBA00023136"/>
    </source>
</evidence>
<keyword evidence="4 7" id="KW-0472">Membrane</keyword>
<dbReference type="Pfam" id="PF20684">
    <property type="entry name" value="Fung_rhodopsin"/>
    <property type="match status" value="1"/>
</dbReference>
<dbReference type="eggNOG" id="ENOG502RS21">
    <property type="taxonomic scope" value="Eukaryota"/>
</dbReference>
<protein>
    <recommendedName>
        <fullName evidence="8">Rhodopsin domain-containing protein</fullName>
    </recommendedName>
</protein>
<keyword evidence="2 7" id="KW-0812">Transmembrane</keyword>
<dbReference type="HOGENOM" id="CLU_028200_3_4_1"/>
<evidence type="ECO:0000259" key="8">
    <source>
        <dbReference type="Pfam" id="PF20684"/>
    </source>
</evidence>
<feature type="transmembrane region" description="Helical" evidence="7">
    <location>
        <begin position="12"/>
        <end position="38"/>
    </location>
</feature>
<evidence type="ECO:0000256" key="6">
    <source>
        <dbReference type="SAM" id="MobiDB-lite"/>
    </source>
</evidence>
<dbReference type="AlphaFoldDB" id="R0KB34"/>
<evidence type="ECO:0000256" key="1">
    <source>
        <dbReference type="ARBA" id="ARBA00004141"/>
    </source>
</evidence>
<evidence type="ECO:0000256" key="2">
    <source>
        <dbReference type="ARBA" id="ARBA00022692"/>
    </source>
</evidence>
<name>R0KB34_EXST2</name>
<dbReference type="OrthoDB" id="4682787at2759"/>
<dbReference type="GeneID" id="19405942"/>
<comment type="similarity">
    <text evidence="5">Belongs to the SAT4 family.</text>
</comment>
<accession>R0KB34</accession>
<dbReference type="Proteomes" id="UP000016935">
    <property type="component" value="Unassembled WGS sequence"/>
</dbReference>
<feature type="transmembrane region" description="Helical" evidence="7">
    <location>
        <begin position="97"/>
        <end position="118"/>
    </location>
</feature>
<organism evidence="9 10">
    <name type="scientific">Exserohilum turcicum (strain 28A)</name>
    <name type="common">Northern leaf blight fungus</name>
    <name type="synonym">Setosphaeria turcica</name>
    <dbReference type="NCBI Taxonomy" id="671987"/>
    <lineage>
        <taxon>Eukaryota</taxon>
        <taxon>Fungi</taxon>
        <taxon>Dikarya</taxon>
        <taxon>Ascomycota</taxon>
        <taxon>Pezizomycotina</taxon>
        <taxon>Dothideomycetes</taxon>
        <taxon>Pleosporomycetidae</taxon>
        <taxon>Pleosporales</taxon>
        <taxon>Pleosporineae</taxon>
        <taxon>Pleosporaceae</taxon>
        <taxon>Exserohilum</taxon>
    </lineage>
</organism>
<dbReference type="EMBL" id="KB908703">
    <property type="protein sequence ID" value="EOA85462.1"/>
    <property type="molecule type" value="Genomic_DNA"/>
</dbReference>